<evidence type="ECO:0000313" key="3">
    <source>
        <dbReference type="Proteomes" id="UP000693970"/>
    </source>
</evidence>
<reference evidence="2" key="1">
    <citation type="journal article" date="2021" name="Sci. Rep.">
        <title>Diploid genomic architecture of Nitzschia inconspicua, an elite biomass production diatom.</title>
        <authorList>
            <person name="Oliver A."/>
            <person name="Podell S."/>
            <person name="Pinowska A."/>
            <person name="Traller J.C."/>
            <person name="Smith S.R."/>
            <person name="McClure R."/>
            <person name="Beliaev A."/>
            <person name="Bohutskyi P."/>
            <person name="Hill E.A."/>
            <person name="Rabines A."/>
            <person name="Zheng H."/>
            <person name="Allen L.Z."/>
            <person name="Kuo A."/>
            <person name="Grigoriev I.V."/>
            <person name="Allen A.E."/>
            <person name="Hazlebeck D."/>
            <person name="Allen E.E."/>
        </authorList>
    </citation>
    <scope>NUCLEOTIDE SEQUENCE</scope>
    <source>
        <strain evidence="2">Hildebrandi</strain>
    </source>
</reference>
<dbReference type="AlphaFoldDB" id="A0A9K3KDZ4"/>
<evidence type="ECO:0000256" key="1">
    <source>
        <dbReference type="SAM" id="MobiDB-lite"/>
    </source>
</evidence>
<evidence type="ECO:0000313" key="2">
    <source>
        <dbReference type="EMBL" id="KAG7341987.1"/>
    </source>
</evidence>
<reference evidence="2" key="2">
    <citation type="submission" date="2021-04" db="EMBL/GenBank/DDBJ databases">
        <authorList>
            <person name="Podell S."/>
        </authorList>
    </citation>
    <scope>NUCLEOTIDE SEQUENCE</scope>
    <source>
        <strain evidence="2">Hildebrandi</strain>
    </source>
</reference>
<protein>
    <submittedName>
        <fullName evidence="2">Cyclin-like protein</fullName>
    </submittedName>
</protein>
<feature type="compositionally biased region" description="Polar residues" evidence="1">
    <location>
        <begin position="52"/>
        <end position="82"/>
    </location>
</feature>
<accession>A0A9K3KDZ4</accession>
<sequence length="525" mass="59724">MGELDFDNSTQAKYWMFDEQSLQECQEEACKSVGSSNKNGTPLVRKAASGYHNKNSCSTKGKQNNGVGTATTSKSSTHMPTSLRPQDQEMLVHFHAHQIQRLIGPNATFPALRRSSSVLSTAIMLFRRFYLSNSVIDFHPRNIAAASALLACKADCEQRLPIDVLSHATWVIQMKTAHHAPQLHLCQEELRAVSIREIEAAERALLQGCDYRLRCHHPYGAIKVLASDISNYLMEMDSSVIEGGNGINGSPKSVFCSYHHSAAEAHHYKLLTLCERALSVAQSALVYSDVNFLFPPGQIAFAAIAVALDGYGYGTKLGGFMREYLAMRFRNKSFEERSDFEIQVGRIVSLWEKSSSIDLDRFSPHWHFSRDNNLEEIQAFELRRAFHVASKLRMHKSAKESLSKEHYTVSPMPHMGYYHFDPHGSHYNHPYHFHDHYNPYHQEQQQRGHPSTYFVPIHENGGSIGSGRNKRRRDGENLDYYHRRCAHRRSPTSHEYPPSSQYPHYFPTSNSINKVARVTPIMMDH</sequence>
<feature type="region of interest" description="Disordered" evidence="1">
    <location>
        <begin position="486"/>
        <end position="508"/>
    </location>
</feature>
<gene>
    <name evidence="2" type="ORF">IV203_007079</name>
</gene>
<name>A0A9K3KDZ4_9STRA</name>
<dbReference type="EMBL" id="JAGRRH010000025">
    <property type="protein sequence ID" value="KAG7341987.1"/>
    <property type="molecule type" value="Genomic_DNA"/>
</dbReference>
<feature type="region of interest" description="Disordered" evidence="1">
    <location>
        <begin position="49"/>
        <end position="82"/>
    </location>
</feature>
<dbReference type="OrthoDB" id="340962at2759"/>
<dbReference type="GO" id="GO:0016538">
    <property type="term" value="F:cyclin-dependent protein serine/threonine kinase regulator activity"/>
    <property type="evidence" value="ECO:0007669"/>
    <property type="project" value="InterPro"/>
</dbReference>
<dbReference type="Proteomes" id="UP000693970">
    <property type="component" value="Unassembled WGS sequence"/>
</dbReference>
<proteinExistence type="predicted"/>
<dbReference type="GO" id="GO:0006357">
    <property type="term" value="P:regulation of transcription by RNA polymerase II"/>
    <property type="evidence" value="ECO:0007669"/>
    <property type="project" value="InterPro"/>
</dbReference>
<keyword evidence="3" id="KW-1185">Reference proteome</keyword>
<dbReference type="InterPro" id="IPR043198">
    <property type="entry name" value="Cyclin/Ssn8"/>
</dbReference>
<comment type="caution">
    <text evidence="2">The sequence shown here is derived from an EMBL/GenBank/DDBJ whole genome shotgun (WGS) entry which is preliminary data.</text>
</comment>
<feature type="compositionally biased region" description="Polar residues" evidence="1">
    <location>
        <begin position="498"/>
        <end position="508"/>
    </location>
</feature>
<dbReference type="PANTHER" id="PTHR10026">
    <property type="entry name" value="CYCLIN"/>
    <property type="match status" value="1"/>
</dbReference>
<organism evidence="2 3">
    <name type="scientific">Nitzschia inconspicua</name>
    <dbReference type="NCBI Taxonomy" id="303405"/>
    <lineage>
        <taxon>Eukaryota</taxon>
        <taxon>Sar</taxon>
        <taxon>Stramenopiles</taxon>
        <taxon>Ochrophyta</taxon>
        <taxon>Bacillariophyta</taxon>
        <taxon>Bacillariophyceae</taxon>
        <taxon>Bacillariophycidae</taxon>
        <taxon>Bacillariales</taxon>
        <taxon>Bacillariaceae</taxon>
        <taxon>Nitzschia</taxon>
    </lineage>
</organism>